<name>A0A3B0W2Y1_9ZZZZ</name>
<sequence>MKFLFSVFLLLGIFANSWAAQNKPAAVKETPVSSKKVVSKLTDKATVNKTSSKHEKKTTSTAANKAASAAASKQSVTFQSLKQMNQLIELGVPALALSLLDDEQKKRPTFSADWYAFEYKRILLLSALERWSLLIKRTQWLFDTADKKRHITKKIRLWFETQQVIARLQLKQSKQALNQLQHLLWDSEPQYRNVSLPAIWRRLVIRAYLQLQADDDARRALVKYDRDYKTDKTNIDWVLLQAQVLLRTHRPQQAIELLEEISTENAVDVEALLLIAKLQNNPKNAADINQKMREQLDGQVLSKTARWAYSYVAYLASKVLSDDAAQVLNLEAMLSLEIKTALFDDNYQVTADDLWRVYNAQGLVAANNNGLLFGNDKQWKKLSDQLIKDTPEKALSLNAALVLHTKKFATKQQQHKIIVEIIEQRKNGLELINQLYLHSKKVKDVNVLPDEVRYRLVDYALSEGSYYEAATIMESLKEPPKGKTLFDWRMRKARVLILQGEYKQSENLIRKTFAEKKSITTEELDRFIQVVFDFQTVQQHQQAINLFNLISLEKLDEKLKREIYFWKAESYFSLEKYDRAALFYLESARAVAEAEHDLWAQSARFKAGKALMLAKIYDDAKKVFIDLLFVTASDSRKAIINQNLQKIRLLSSAVKNKNAQAK</sequence>
<proteinExistence type="predicted"/>
<evidence type="ECO:0000313" key="1">
    <source>
        <dbReference type="EMBL" id="VAW50195.1"/>
    </source>
</evidence>
<gene>
    <name evidence="1" type="ORF">MNBD_GAMMA06-2204</name>
</gene>
<accession>A0A3B0W2Y1</accession>
<dbReference type="EMBL" id="UOFD01000008">
    <property type="protein sequence ID" value="VAW50195.1"/>
    <property type="molecule type" value="Genomic_DNA"/>
</dbReference>
<protein>
    <submittedName>
        <fullName evidence="1">Uncharacterized protein</fullName>
    </submittedName>
</protein>
<reference evidence="1" key="1">
    <citation type="submission" date="2018-06" db="EMBL/GenBank/DDBJ databases">
        <authorList>
            <person name="Zhirakovskaya E."/>
        </authorList>
    </citation>
    <scope>NUCLEOTIDE SEQUENCE</scope>
</reference>
<dbReference type="SUPFAM" id="SSF48452">
    <property type="entry name" value="TPR-like"/>
    <property type="match status" value="2"/>
</dbReference>
<organism evidence="1">
    <name type="scientific">hydrothermal vent metagenome</name>
    <dbReference type="NCBI Taxonomy" id="652676"/>
    <lineage>
        <taxon>unclassified sequences</taxon>
        <taxon>metagenomes</taxon>
        <taxon>ecological metagenomes</taxon>
    </lineage>
</organism>
<dbReference type="AlphaFoldDB" id="A0A3B0W2Y1"/>
<dbReference type="Gene3D" id="1.25.40.10">
    <property type="entry name" value="Tetratricopeptide repeat domain"/>
    <property type="match status" value="1"/>
</dbReference>
<dbReference type="InterPro" id="IPR011990">
    <property type="entry name" value="TPR-like_helical_dom_sf"/>
</dbReference>